<dbReference type="InterPro" id="IPR005073">
    <property type="entry name" value="Peptidase_M74"/>
</dbReference>
<evidence type="ECO:0000256" key="4">
    <source>
        <dbReference type="ARBA" id="ARBA00022764"/>
    </source>
</evidence>
<keyword evidence="5" id="KW-0378">Hydrolase</keyword>
<evidence type="ECO:0000256" key="2">
    <source>
        <dbReference type="ARBA" id="ARBA00022723"/>
    </source>
</evidence>
<accession>A0A0K1QAN0</accession>
<keyword evidence="3 9" id="KW-0732">Signal</keyword>
<keyword evidence="7" id="KW-0482">Metalloprotease</keyword>
<keyword evidence="11" id="KW-1185">Reference proteome</keyword>
<dbReference type="GO" id="GO:0046872">
    <property type="term" value="F:metal ion binding"/>
    <property type="evidence" value="ECO:0007669"/>
    <property type="project" value="UniProtKB-KW"/>
</dbReference>
<keyword evidence="6" id="KW-0862">Zinc</keyword>
<feature type="signal peptide" evidence="9">
    <location>
        <begin position="1"/>
        <end position="21"/>
    </location>
</feature>
<dbReference type="GO" id="GO:0006508">
    <property type="term" value="P:proteolysis"/>
    <property type="evidence" value="ECO:0007669"/>
    <property type="project" value="UniProtKB-KW"/>
</dbReference>
<dbReference type="PROSITE" id="PS51257">
    <property type="entry name" value="PROKAR_LIPOPROTEIN"/>
    <property type="match status" value="1"/>
</dbReference>
<reference evidence="10 11" key="1">
    <citation type="submission" date="2015-08" db="EMBL/GenBank/DDBJ databases">
        <authorList>
            <person name="Babu N.S."/>
            <person name="Beckwith C.J."/>
            <person name="Beseler K.G."/>
            <person name="Brison A."/>
            <person name="Carone J.V."/>
            <person name="Caskin T.P."/>
            <person name="Diamond M."/>
            <person name="Durham M.E."/>
            <person name="Foxe J.M."/>
            <person name="Go M."/>
            <person name="Henderson B.A."/>
            <person name="Jones I.B."/>
            <person name="McGettigan J.A."/>
            <person name="Micheletti S.J."/>
            <person name="Nasrallah M.E."/>
            <person name="Ortiz D."/>
            <person name="Piller C.R."/>
            <person name="Privatt S.R."/>
            <person name="Schneider S.L."/>
            <person name="Sharp S."/>
            <person name="Smith T.C."/>
            <person name="Stanton J.D."/>
            <person name="Ullery H.E."/>
            <person name="Wilson R.J."/>
            <person name="Serrano M.G."/>
            <person name="Buck G."/>
            <person name="Lee V."/>
            <person name="Wang Y."/>
            <person name="Carvalho R."/>
            <person name="Voegtly L."/>
            <person name="Shi R."/>
            <person name="Duckworth R."/>
            <person name="Johnson A."/>
            <person name="Loviza R."/>
            <person name="Walstead R."/>
            <person name="Shah Z."/>
            <person name="Kiflezghi M."/>
            <person name="Wade K."/>
            <person name="Ball S.L."/>
            <person name="Bradley K.W."/>
            <person name="Asai D.J."/>
            <person name="Bowman C.A."/>
            <person name="Russell D.A."/>
            <person name="Pope W.H."/>
            <person name="Jacobs-Sera D."/>
            <person name="Hendrix R.W."/>
            <person name="Hatfull G.F."/>
        </authorList>
    </citation>
    <scope>NUCLEOTIDE SEQUENCE [LARGE SCALE GENOMIC DNA]</scope>
    <source>
        <strain evidence="10 11">DSM 27648</strain>
    </source>
</reference>
<dbReference type="SUPFAM" id="SSF55166">
    <property type="entry name" value="Hedgehog/DD-peptidase"/>
    <property type="match status" value="1"/>
</dbReference>
<dbReference type="KEGG" id="llu:AKJ09_09451"/>
<name>A0A0K1QAN0_9BACT</name>
<dbReference type="RefSeq" id="WP_169928335.1">
    <property type="nucleotide sequence ID" value="NZ_CP012333.1"/>
</dbReference>
<feature type="region of interest" description="Disordered" evidence="8">
    <location>
        <begin position="280"/>
        <end position="300"/>
    </location>
</feature>
<evidence type="ECO:0000256" key="6">
    <source>
        <dbReference type="ARBA" id="ARBA00022833"/>
    </source>
</evidence>
<dbReference type="GO" id="GO:0008237">
    <property type="term" value="F:metallopeptidase activity"/>
    <property type="evidence" value="ECO:0007669"/>
    <property type="project" value="UniProtKB-KW"/>
</dbReference>
<evidence type="ECO:0000256" key="8">
    <source>
        <dbReference type="SAM" id="MobiDB-lite"/>
    </source>
</evidence>
<sequence>MRPFLRHLRALAGTCGLVAGACVGSGCASVPSPLTPHYEGSVGLPHRGVLTAPEQLACEGEALRCLRDNDRHYAIGRFVATIDRAAKDVAKKRPGARLTVGDLSAKSGGHISSHSSHRSGRDADLLLYMTTLDGVPVPNPDFVHVGPDGLAWDPVQHRYLRFDVEREWLLVKTLLEDPEARIQWLFVSKPVKAMLLEWARARGESGETMARALDVLVQPSPPAQNHDDHIHVRTACTPEELRRGCEDSGPTRPWLAALDTKAVTSDIPVDNTRELLEAITRPIDTSPDTTPVANDAKASR</sequence>
<evidence type="ECO:0000256" key="7">
    <source>
        <dbReference type="ARBA" id="ARBA00023049"/>
    </source>
</evidence>
<evidence type="ECO:0000313" key="11">
    <source>
        <dbReference type="Proteomes" id="UP000064967"/>
    </source>
</evidence>
<dbReference type="EMBL" id="CP012333">
    <property type="protein sequence ID" value="AKV02788.1"/>
    <property type="molecule type" value="Genomic_DNA"/>
</dbReference>
<dbReference type="Gene3D" id="3.30.1380.10">
    <property type="match status" value="1"/>
</dbReference>
<evidence type="ECO:0000313" key="10">
    <source>
        <dbReference type="EMBL" id="AKV02788.1"/>
    </source>
</evidence>
<dbReference type="InterPro" id="IPR009045">
    <property type="entry name" value="Zn_M74/Hedgehog-like"/>
</dbReference>
<protein>
    <recommendedName>
        <fullName evidence="12">Murein endopeptidase</fullName>
    </recommendedName>
</protein>
<keyword evidence="1" id="KW-0645">Protease</keyword>
<dbReference type="Proteomes" id="UP000064967">
    <property type="component" value="Chromosome"/>
</dbReference>
<dbReference type="GO" id="GO:0030288">
    <property type="term" value="C:outer membrane-bounded periplasmic space"/>
    <property type="evidence" value="ECO:0007669"/>
    <property type="project" value="InterPro"/>
</dbReference>
<evidence type="ECO:0000256" key="3">
    <source>
        <dbReference type="ARBA" id="ARBA00022729"/>
    </source>
</evidence>
<dbReference type="AlphaFoldDB" id="A0A0K1QAN0"/>
<proteinExistence type="predicted"/>
<dbReference type="Pfam" id="PF03411">
    <property type="entry name" value="Peptidase_M74"/>
    <property type="match status" value="1"/>
</dbReference>
<organism evidence="10 11">
    <name type="scientific">Labilithrix luteola</name>
    <dbReference type="NCBI Taxonomy" id="1391654"/>
    <lineage>
        <taxon>Bacteria</taxon>
        <taxon>Pseudomonadati</taxon>
        <taxon>Myxococcota</taxon>
        <taxon>Polyangia</taxon>
        <taxon>Polyangiales</taxon>
        <taxon>Labilitrichaceae</taxon>
        <taxon>Labilithrix</taxon>
    </lineage>
</organism>
<evidence type="ECO:0008006" key="12">
    <source>
        <dbReference type="Google" id="ProtNLM"/>
    </source>
</evidence>
<feature type="chain" id="PRO_5005467336" description="Murein endopeptidase" evidence="9">
    <location>
        <begin position="22"/>
        <end position="300"/>
    </location>
</feature>
<evidence type="ECO:0000256" key="1">
    <source>
        <dbReference type="ARBA" id="ARBA00022670"/>
    </source>
</evidence>
<dbReference type="STRING" id="1391654.AKJ09_09451"/>
<dbReference type="GO" id="GO:0004252">
    <property type="term" value="F:serine-type endopeptidase activity"/>
    <property type="evidence" value="ECO:0007669"/>
    <property type="project" value="InterPro"/>
</dbReference>
<keyword evidence="2" id="KW-0479">Metal-binding</keyword>
<gene>
    <name evidence="10" type="ORF">AKJ09_09451</name>
</gene>
<evidence type="ECO:0000256" key="9">
    <source>
        <dbReference type="SAM" id="SignalP"/>
    </source>
</evidence>
<keyword evidence="4" id="KW-0574">Periplasm</keyword>
<evidence type="ECO:0000256" key="5">
    <source>
        <dbReference type="ARBA" id="ARBA00022801"/>
    </source>
</evidence>